<dbReference type="CDD" id="cd21693">
    <property type="entry name" value="GINS_B_Psf3"/>
    <property type="match status" value="1"/>
</dbReference>
<comment type="subcellular location">
    <subcellularLocation>
        <location evidence="1 6">Nucleus</location>
    </subcellularLocation>
</comment>
<dbReference type="EnsemblMetazoa" id="ASIC019289-RA">
    <property type="protein sequence ID" value="ASIC019289-PA"/>
    <property type="gene ID" value="ASIC019289"/>
</dbReference>
<evidence type="ECO:0000256" key="5">
    <source>
        <dbReference type="ARBA" id="ARBA00045258"/>
    </source>
</evidence>
<dbReference type="STRING" id="74873.A0A084WM02"/>
<dbReference type="CDD" id="cd11713">
    <property type="entry name" value="GINS_A_psf3"/>
    <property type="match status" value="1"/>
</dbReference>
<evidence type="ECO:0000256" key="4">
    <source>
        <dbReference type="ARBA" id="ARBA00023242"/>
    </source>
</evidence>
<evidence type="ECO:0000259" key="7">
    <source>
        <dbReference type="Pfam" id="PF05916"/>
    </source>
</evidence>
<reference evidence="9 11" key="1">
    <citation type="journal article" date="2014" name="BMC Genomics">
        <title>Genome sequence of Anopheles sinensis provides insight into genetics basis of mosquito competence for malaria parasites.</title>
        <authorList>
            <person name="Zhou D."/>
            <person name="Zhang D."/>
            <person name="Ding G."/>
            <person name="Shi L."/>
            <person name="Hou Q."/>
            <person name="Ye Y."/>
            <person name="Xu Y."/>
            <person name="Zhou H."/>
            <person name="Xiong C."/>
            <person name="Li S."/>
            <person name="Yu J."/>
            <person name="Hong S."/>
            <person name="Yu X."/>
            <person name="Zou P."/>
            <person name="Chen C."/>
            <person name="Chang X."/>
            <person name="Wang W."/>
            <person name="Lv Y."/>
            <person name="Sun Y."/>
            <person name="Ma L."/>
            <person name="Shen B."/>
            <person name="Zhu C."/>
        </authorList>
    </citation>
    <scope>NUCLEOTIDE SEQUENCE [LARGE SCALE GENOMIC DNA]</scope>
</reference>
<evidence type="ECO:0000256" key="6">
    <source>
        <dbReference type="RuleBase" id="RU367161"/>
    </source>
</evidence>
<dbReference type="GO" id="GO:1902975">
    <property type="term" value="P:mitotic DNA replication initiation"/>
    <property type="evidence" value="ECO:0007669"/>
    <property type="project" value="TreeGrafter"/>
</dbReference>
<evidence type="ECO:0000259" key="8">
    <source>
        <dbReference type="Pfam" id="PF22466"/>
    </source>
</evidence>
<dbReference type="Gene3D" id="1.20.58.2050">
    <property type="match status" value="1"/>
</dbReference>
<dbReference type="InterPro" id="IPR010492">
    <property type="entry name" value="GINS_Psf3"/>
</dbReference>
<name>A0A084WM02_ANOSI</name>
<dbReference type="Pfam" id="PF22466">
    <property type="entry name" value="PSF3_N"/>
    <property type="match status" value="1"/>
</dbReference>
<keyword evidence="4 6" id="KW-0539">Nucleus</keyword>
<dbReference type="EMBL" id="ATLV01024337">
    <property type="status" value="NOT_ANNOTATED_CDS"/>
    <property type="molecule type" value="Genomic_DNA"/>
</dbReference>
<dbReference type="Proteomes" id="UP000030765">
    <property type="component" value="Unassembled WGS sequence"/>
</dbReference>
<dbReference type="Pfam" id="PF05916">
    <property type="entry name" value="Sld5"/>
    <property type="match status" value="1"/>
</dbReference>
<comment type="function">
    <text evidence="5">Required for correct functioning of the GINS complex, a complex that plays an essential role in the initiation of DNA replication, and progression of DNA replication forks. GINS complex is a core component of CDC45-MCM-GINS (CMG) helicase, the molecular machine that unwinds template DNA during replication, and around which the replisome is built.</text>
</comment>
<feature type="domain" description="DNA replication complex GINS protein PSF3 N-terminal" evidence="8">
    <location>
        <begin position="11"/>
        <end position="58"/>
    </location>
</feature>
<dbReference type="PANTHER" id="PTHR22768">
    <property type="entry name" value="DNA REPLICATION COMPLEX GINS PROTEIN PSF3"/>
    <property type="match status" value="1"/>
</dbReference>
<evidence type="ECO:0000256" key="1">
    <source>
        <dbReference type="ARBA" id="ARBA00004123"/>
    </source>
</evidence>
<proteinExistence type="inferred from homology"/>
<organism evidence="9">
    <name type="scientific">Anopheles sinensis</name>
    <name type="common">Mosquito</name>
    <dbReference type="NCBI Taxonomy" id="74873"/>
    <lineage>
        <taxon>Eukaryota</taxon>
        <taxon>Metazoa</taxon>
        <taxon>Ecdysozoa</taxon>
        <taxon>Arthropoda</taxon>
        <taxon>Hexapoda</taxon>
        <taxon>Insecta</taxon>
        <taxon>Pterygota</taxon>
        <taxon>Neoptera</taxon>
        <taxon>Endopterygota</taxon>
        <taxon>Diptera</taxon>
        <taxon>Nematocera</taxon>
        <taxon>Culicoidea</taxon>
        <taxon>Culicidae</taxon>
        <taxon>Anophelinae</taxon>
        <taxon>Anopheles</taxon>
    </lineage>
</organism>
<dbReference type="SUPFAM" id="SSF160059">
    <property type="entry name" value="PriA/YqbF domain"/>
    <property type="match status" value="1"/>
</dbReference>
<dbReference type="InterPro" id="IPR038437">
    <property type="entry name" value="GINS_Psf3_sf"/>
</dbReference>
<dbReference type="SUPFAM" id="SSF158573">
    <property type="entry name" value="GINS helical bundle-like"/>
    <property type="match status" value="1"/>
</dbReference>
<reference evidence="10" key="2">
    <citation type="submission" date="2020-05" db="UniProtKB">
        <authorList>
            <consortium name="EnsemblMetazoa"/>
        </authorList>
    </citation>
    <scope>IDENTIFICATION</scope>
</reference>
<dbReference type="EMBL" id="KE525351">
    <property type="protein sequence ID" value="KFB51246.1"/>
    <property type="molecule type" value="Genomic_DNA"/>
</dbReference>
<dbReference type="OrthoDB" id="10251744at2759"/>
<sequence>MNIPSYTPNYYSLDDITVTQERVPCRTTQDLYMMGFLDPSEKSSNLPNNHELELPLWVVLQQEESNTNFEAKIPDIYSEAYKEIYKADANYVELGALNKFYYELGIYMTRFDRSNSVSEMLHSTAQERLKGLKDLCQNVGTESVNITSKFEFIERMLYNEGCKTNKLFDDWLQEKQVYIKSTEIAVNIRKRKRSPDGEPEEDQ</sequence>
<dbReference type="InterPro" id="IPR055221">
    <property type="entry name" value="PSF3_N"/>
</dbReference>
<keyword evidence="3 6" id="KW-0235">DNA replication</keyword>
<evidence type="ECO:0000256" key="2">
    <source>
        <dbReference type="ARBA" id="ARBA00006343"/>
    </source>
</evidence>
<comment type="similarity">
    <text evidence="2 6">Belongs to the GINS3/PSF3 family.</text>
</comment>
<comment type="function">
    <text evidence="6">The GINS complex plays an essential role in the initiation of DNA replication.</text>
</comment>
<dbReference type="AlphaFoldDB" id="A0A084WM02"/>
<comment type="subunit">
    <text evidence="6">Component of the GINS complex.</text>
</comment>
<dbReference type="OMA" id="AAYKEIY"/>
<dbReference type="InterPro" id="IPR036224">
    <property type="entry name" value="GINS_bundle-like_dom_sf"/>
</dbReference>
<dbReference type="PANTHER" id="PTHR22768:SF0">
    <property type="entry name" value="DNA REPLICATION COMPLEX GINS PROTEIN PSF3"/>
    <property type="match status" value="1"/>
</dbReference>
<dbReference type="GO" id="GO:0000811">
    <property type="term" value="C:GINS complex"/>
    <property type="evidence" value="ECO:0007669"/>
    <property type="project" value="UniProtKB-UniRule"/>
</dbReference>
<feature type="domain" description="GINS subunit" evidence="7">
    <location>
        <begin position="77"/>
        <end position="172"/>
    </location>
</feature>
<protein>
    <recommendedName>
        <fullName evidence="6">DNA replication complex GINS protein PSF3</fullName>
    </recommendedName>
</protein>
<gene>
    <name evidence="9" type="ORF">ZHAS_00019289</name>
</gene>
<accession>A0A084WM02</accession>
<evidence type="ECO:0000313" key="11">
    <source>
        <dbReference type="Proteomes" id="UP000030765"/>
    </source>
</evidence>
<dbReference type="VEuPathDB" id="VectorBase:ASIC019289"/>
<dbReference type="InterPro" id="IPR021151">
    <property type="entry name" value="GINS_A"/>
</dbReference>
<evidence type="ECO:0000256" key="3">
    <source>
        <dbReference type="ARBA" id="ARBA00022705"/>
    </source>
</evidence>
<evidence type="ECO:0000313" key="10">
    <source>
        <dbReference type="EnsemblMetazoa" id="ASIC019289-PA"/>
    </source>
</evidence>
<evidence type="ECO:0000313" key="9">
    <source>
        <dbReference type="EMBL" id="KFB51246.1"/>
    </source>
</evidence>
<keyword evidence="11" id="KW-1185">Reference proteome</keyword>
<dbReference type="VEuPathDB" id="VectorBase:ASIS020860"/>